<protein>
    <submittedName>
        <fullName evidence="1">Uncharacterized protein</fullName>
    </submittedName>
</protein>
<name>A0A8H6KUN1_9PEZI</name>
<keyword evidence="2" id="KW-1185">Reference proteome</keyword>
<organism evidence="1 2">
    <name type="scientific">Colletotrichum plurivorum</name>
    <dbReference type="NCBI Taxonomy" id="2175906"/>
    <lineage>
        <taxon>Eukaryota</taxon>
        <taxon>Fungi</taxon>
        <taxon>Dikarya</taxon>
        <taxon>Ascomycota</taxon>
        <taxon>Pezizomycotina</taxon>
        <taxon>Sordariomycetes</taxon>
        <taxon>Hypocreomycetidae</taxon>
        <taxon>Glomerellales</taxon>
        <taxon>Glomerellaceae</taxon>
        <taxon>Colletotrichum</taxon>
        <taxon>Colletotrichum orchidearum species complex</taxon>
    </lineage>
</organism>
<gene>
    <name evidence="1" type="ORF">CPLU01_02981</name>
</gene>
<evidence type="ECO:0000313" key="2">
    <source>
        <dbReference type="Proteomes" id="UP000654918"/>
    </source>
</evidence>
<accession>A0A8H6KUN1</accession>
<evidence type="ECO:0000313" key="1">
    <source>
        <dbReference type="EMBL" id="KAF6837628.1"/>
    </source>
</evidence>
<proteinExistence type="predicted"/>
<dbReference type="AlphaFoldDB" id="A0A8H6KUN1"/>
<dbReference type="Proteomes" id="UP000654918">
    <property type="component" value="Unassembled WGS sequence"/>
</dbReference>
<dbReference type="EMBL" id="WIGO01000024">
    <property type="protein sequence ID" value="KAF6837628.1"/>
    <property type="molecule type" value="Genomic_DNA"/>
</dbReference>
<reference evidence="1" key="1">
    <citation type="journal article" date="2020" name="Phytopathology">
        <title>Genome Sequence Resources of Colletotrichum truncatum, C. plurivorum, C. musicola, and C. sojae: Four Species Pathogenic to Soybean (Glycine max).</title>
        <authorList>
            <person name="Rogerio F."/>
            <person name="Boufleur T.R."/>
            <person name="Ciampi-Guillardi M."/>
            <person name="Sukno S.A."/>
            <person name="Thon M.R."/>
            <person name="Massola Junior N.S."/>
            <person name="Baroncelli R."/>
        </authorList>
    </citation>
    <scope>NUCLEOTIDE SEQUENCE</scope>
    <source>
        <strain evidence="1">LFN00145</strain>
    </source>
</reference>
<sequence length="114" mass="12721">MPPPTGRHHLNSSERRLRECEAYCILASSSKAPTALLPLTPSSAWNCVFIASNRPHPIRFRVHPPFQLVFDLSRPKLYLPRASNEPSAIRLWTQPAHTVQGLPRHAYGGDDASS</sequence>
<comment type="caution">
    <text evidence="1">The sequence shown here is derived from an EMBL/GenBank/DDBJ whole genome shotgun (WGS) entry which is preliminary data.</text>
</comment>